<gene>
    <name evidence="1" type="ORF">IRI77_00815</name>
</gene>
<dbReference type="Pfam" id="PF14072">
    <property type="entry name" value="DndB"/>
    <property type="match status" value="1"/>
</dbReference>
<dbReference type="EMBL" id="CP063849">
    <property type="protein sequence ID" value="QOY88536.1"/>
    <property type="molecule type" value="Genomic_DNA"/>
</dbReference>
<sequence length="327" mass="36199">MTESSKVSESLSFSYSLVTQGKYNFYTLTVPSDVLARTCFVSTRDEDPKKGFQRVLDAKRAEEIAAYIDSGLGTIPSAIVLSAQPEAEMTIDRKKKTLGFKSHPRAFLVLDGQHRVYGFSKAKTALRVPVVVYNGLSRRDETRLFIDINTKQRPVSNELLLDIKNLAEYESDVEAVLRELFDQFMDDPGSPLLGLMSPANKAAGKLTRVTFNAALRPLMGNFGNANNAEIYSATAAYLTAFIDGLAALKAPESITSPVVFRAVLQLFPEVAQKVKDRKGAVYTPDNFAEVMGALFDRLKKASFSKPGLSYRALYETMSETLRKKFSL</sequence>
<reference evidence="1 2" key="1">
    <citation type="submission" date="2020-10" db="EMBL/GenBank/DDBJ databases">
        <title>Complete genome sequence of Paludibaculum fermentans P105T, a facultatively anaerobic acidobacterium capable of dissimilatory Fe(III) reduction.</title>
        <authorList>
            <person name="Dedysh S.N."/>
            <person name="Beletsky A.V."/>
            <person name="Kulichevskaya I.S."/>
            <person name="Mardanov A.V."/>
            <person name="Ravin N.V."/>
        </authorList>
    </citation>
    <scope>NUCLEOTIDE SEQUENCE [LARGE SCALE GENOMIC DNA]</scope>
    <source>
        <strain evidence="1 2">P105</strain>
    </source>
</reference>
<dbReference type="KEGG" id="pfer:IRI77_00815"/>
<dbReference type="Proteomes" id="UP000593892">
    <property type="component" value="Chromosome"/>
</dbReference>
<dbReference type="InterPro" id="IPR017601">
    <property type="entry name" value="DGQHR-contain_dom"/>
</dbReference>
<dbReference type="AlphaFoldDB" id="A0A7S7SLK3"/>
<name>A0A7S7SLK3_PALFE</name>
<keyword evidence="2" id="KW-1185">Reference proteome</keyword>
<dbReference type="RefSeq" id="WP_194450198.1">
    <property type="nucleotide sequence ID" value="NZ_CP063849.1"/>
</dbReference>
<proteinExistence type="predicted"/>
<accession>A0A7S7SLK3</accession>
<evidence type="ECO:0000313" key="1">
    <source>
        <dbReference type="EMBL" id="QOY88536.1"/>
    </source>
</evidence>
<evidence type="ECO:0000313" key="2">
    <source>
        <dbReference type="Proteomes" id="UP000593892"/>
    </source>
</evidence>
<dbReference type="InterPro" id="IPR017642">
    <property type="entry name" value="DNA_S_mod_DndB"/>
</dbReference>
<protein>
    <submittedName>
        <fullName evidence="1">DGQHR domain-containing protein</fullName>
    </submittedName>
</protein>
<organism evidence="1 2">
    <name type="scientific">Paludibaculum fermentans</name>
    <dbReference type="NCBI Taxonomy" id="1473598"/>
    <lineage>
        <taxon>Bacteria</taxon>
        <taxon>Pseudomonadati</taxon>
        <taxon>Acidobacteriota</taxon>
        <taxon>Terriglobia</taxon>
        <taxon>Bryobacterales</taxon>
        <taxon>Bryobacteraceae</taxon>
        <taxon>Paludibaculum</taxon>
    </lineage>
</organism>
<dbReference type="NCBIfam" id="TIGR03187">
    <property type="entry name" value="DGQHR"/>
    <property type="match status" value="1"/>
</dbReference>
<dbReference type="CDD" id="cd16413">
    <property type="entry name" value="DGQHR_domain"/>
    <property type="match status" value="1"/>
</dbReference>